<sequence>MLPKPVVGWHCDFAFQHAPIGIALVDINGHILRGNDAFAAMIGLPLVQAEGLHFRAFTHPDDLSADLDLFNAVLAAERDGYTIEKRYLRSRDLAIASWQLTAMASKRSTPAMATRWETPYWKRPPDG</sequence>
<evidence type="ECO:0000313" key="3">
    <source>
        <dbReference type="Proteomes" id="UP000216188"/>
    </source>
</evidence>
<dbReference type="Proteomes" id="UP000216188">
    <property type="component" value="Unassembled WGS sequence"/>
</dbReference>
<dbReference type="PROSITE" id="PS50112">
    <property type="entry name" value="PAS"/>
    <property type="match status" value="1"/>
</dbReference>
<dbReference type="STRING" id="419475.A8A54_22430"/>
<feature type="domain" description="PAS" evidence="1">
    <location>
        <begin position="14"/>
        <end position="77"/>
    </location>
</feature>
<comment type="caution">
    <text evidence="2">The sequence shown here is derived from an EMBL/GenBank/DDBJ whole genome shotgun (WGS) entry which is preliminary data.</text>
</comment>
<dbReference type="RefSeq" id="WP_094544088.1">
    <property type="nucleotide sequence ID" value="NZ_JBHEEM010000005.1"/>
</dbReference>
<dbReference type="SMART" id="SM00091">
    <property type="entry name" value="PAS"/>
    <property type="match status" value="1"/>
</dbReference>
<name>A0A256G8U1_9HYPH</name>
<evidence type="ECO:0000313" key="2">
    <source>
        <dbReference type="EMBL" id="OYR23547.1"/>
    </source>
</evidence>
<keyword evidence="3" id="KW-1185">Reference proteome</keyword>
<dbReference type="SUPFAM" id="SSF55785">
    <property type="entry name" value="PYP-like sensor domain (PAS domain)"/>
    <property type="match status" value="1"/>
</dbReference>
<dbReference type="Pfam" id="PF13188">
    <property type="entry name" value="PAS_8"/>
    <property type="match status" value="1"/>
</dbReference>
<dbReference type="EMBL" id="NNRM01000039">
    <property type="protein sequence ID" value="OYR23547.1"/>
    <property type="molecule type" value="Genomic_DNA"/>
</dbReference>
<dbReference type="InterPro" id="IPR035965">
    <property type="entry name" value="PAS-like_dom_sf"/>
</dbReference>
<protein>
    <submittedName>
        <fullName evidence="2">Sensory box protein</fullName>
    </submittedName>
</protein>
<reference evidence="2 3" key="1">
    <citation type="submission" date="2017-07" db="EMBL/GenBank/DDBJ databases">
        <title>Phylogenetic study on the rhizospheric bacterium Ochrobactrum sp. A44.</title>
        <authorList>
            <person name="Krzyzanowska D.M."/>
            <person name="Ossowicki A."/>
            <person name="Rajewska M."/>
            <person name="Maciag T."/>
            <person name="Kaczynski Z."/>
            <person name="Czerwicka M."/>
            <person name="Jafra S."/>
        </authorList>
    </citation>
    <scope>NUCLEOTIDE SEQUENCE [LARGE SCALE GENOMIC DNA]</scope>
    <source>
        <strain evidence="2 3">CCUG 30717</strain>
    </source>
</reference>
<accession>A0A256G8U1</accession>
<organism evidence="2 3">
    <name type="scientific">Brucella pseudogrignonensis</name>
    <dbReference type="NCBI Taxonomy" id="419475"/>
    <lineage>
        <taxon>Bacteria</taxon>
        <taxon>Pseudomonadati</taxon>
        <taxon>Pseudomonadota</taxon>
        <taxon>Alphaproteobacteria</taxon>
        <taxon>Hyphomicrobiales</taxon>
        <taxon>Brucellaceae</taxon>
        <taxon>Brucella/Ochrobactrum group</taxon>
        <taxon>Brucella</taxon>
    </lineage>
</organism>
<dbReference type="InterPro" id="IPR000014">
    <property type="entry name" value="PAS"/>
</dbReference>
<gene>
    <name evidence="2" type="ORF">CEV34_3551</name>
</gene>
<evidence type="ECO:0000259" key="1">
    <source>
        <dbReference type="PROSITE" id="PS50112"/>
    </source>
</evidence>
<dbReference type="Gene3D" id="3.30.450.20">
    <property type="entry name" value="PAS domain"/>
    <property type="match status" value="1"/>
</dbReference>
<dbReference type="CDD" id="cd00130">
    <property type="entry name" value="PAS"/>
    <property type="match status" value="1"/>
</dbReference>
<dbReference type="NCBIfam" id="TIGR00229">
    <property type="entry name" value="sensory_box"/>
    <property type="match status" value="1"/>
</dbReference>
<proteinExistence type="predicted"/>
<dbReference type="AlphaFoldDB" id="A0A256G8U1"/>